<gene>
    <name evidence="7" type="ORF">BAUCODRAFT_30153</name>
</gene>
<keyword evidence="2 4" id="KW-0863">Zinc-finger</keyword>
<dbReference type="OMA" id="FRRQLMH"/>
<dbReference type="PROSITE" id="PS50103">
    <property type="entry name" value="ZF_C3H1"/>
    <property type="match status" value="1"/>
</dbReference>
<dbReference type="GeneID" id="19111126"/>
<evidence type="ECO:0000256" key="1">
    <source>
        <dbReference type="ARBA" id="ARBA00022723"/>
    </source>
</evidence>
<keyword evidence="3 4" id="KW-0862">Zinc</keyword>
<sequence length="677" mass="73730">MAAASKQEMTSQDEAASTATLPNSTRKPKVCHFYNTKTGCRAGNACRFLHVQNQEAHGKSQPVAQDGQPSDICTVPFEAQSSNQTVTRAKVVARPVPQAETADPRAFQLAQIQRRFKPSVVEREDATVLTFGMKPSDPDFPYEIDELECVLNVPKVFPAAAKPQLRVANKDIPRGFQINIERGFDAIAVATPTATLLSIMNRLDRQLETILAGRTAETVTIVPNRLPVSVKITTPTPIADNVRNAEPSVGQIRPSEEERAAAHARRQAHTRQLEARFSRLPSFHKSADGQLYTLPLLSQKKATWPPSLQALATFDLQVSQQYPLDPATVRLVTDSEDARNVEEAFKAFSRAAGGLSLTQLANHLVQHLPDMAKAPTANLSGTAPLGVKQYSATAPPVPEAQAEQQPLDSVSAVPPHQSATGGIGDRTHIHIIPRPPEWGQQQAAHDSSSDDETDSDDYTTDEAEEAGHHDEHGDSSAPASTPLERGILLSFPHMELYGIELLEITSLSITIKCERCKDTMDVQRLRSYSGDVASMRQETCKKCASVLAVGFRADLVHANSVRGGYLDLDGCTVIDMLPSNFTPTCAECSTALPAPGVVSVRGDSSFAICRECHRKMTFRIVEVKFLQVSATAIRASKAFGQKKKKENLGITAGTQLPRRGRCSHYAKVCKHNHILII</sequence>
<dbReference type="InterPro" id="IPR000571">
    <property type="entry name" value="Znf_CCCH"/>
</dbReference>
<dbReference type="RefSeq" id="XP_007672953.1">
    <property type="nucleotide sequence ID" value="XM_007674763.1"/>
</dbReference>
<dbReference type="EMBL" id="KB445551">
    <property type="protein sequence ID" value="EMC99754.1"/>
    <property type="molecule type" value="Genomic_DNA"/>
</dbReference>
<dbReference type="Proteomes" id="UP000011761">
    <property type="component" value="Unassembled WGS sequence"/>
</dbReference>
<dbReference type="OrthoDB" id="10253329at2759"/>
<accession>M2NJZ7</accession>
<name>M2NJZ7_BAUPA</name>
<evidence type="ECO:0000259" key="6">
    <source>
        <dbReference type="PROSITE" id="PS50103"/>
    </source>
</evidence>
<dbReference type="STRING" id="717646.M2NJZ7"/>
<dbReference type="GO" id="GO:0008270">
    <property type="term" value="F:zinc ion binding"/>
    <property type="evidence" value="ECO:0007669"/>
    <property type="project" value="UniProtKB-KW"/>
</dbReference>
<dbReference type="InterPro" id="IPR036855">
    <property type="entry name" value="Znf_CCCH_sf"/>
</dbReference>
<keyword evidence="8" id="KW-1185">Reference proteome</keyword>
<dbReference type="KEGG" id="bcom:BAUCODRAFT_30153"/>
<organism evidence="7 8">
    <name type="scientific">Baudoinia panamericana (strain UAMH 10762)</name>
    <name type="common">Angels' share fungus</name>
    <name type="synonym">Baudoinia compniacensis (strain UAMH 10762)</name>
    <dbReference type="NCBI Taxonomy" id="717646"/>
    <lineage>
        <taxon>Eukaryota</taxon>
        <taxon>Fungi</taxon>
        <taxon>Dikarya</taxon>
        <taxon>Ascomycota</taxon>
        <taxon>Pezizomycotina</taxon>
        <taxon>Dothideomycetes</taxon>
        <taxon>Dothideomycetidae</taxon>
        <taxon>Mycosphaerellales</taxon>
        <taxon>Teratosphaeriaceae</taxon>
        <taxon>Baudoinia</taxon>
    </lineage>
</organism>
<evidence type="ECO:0000256" key="5">
    <source>
        <dbReference type="SAM" id="MobiDB-lite"/>
    </source>
</evidence>
<evidence type="ECO:0000256" key="3">
    <source>
        <dbReference type="ARBA" id="ARBA00022833"/>
    </source>
</evidence>
<dbReference type="AlphaFoldDB" id="M2NJZ7"/>
<keyword evidence="1 4" id="KW-0479">Metal-binding</keyword>
<feature type="compositionally biased region" description="Polar residues" evidence="5">
    <location>
        <begin position="7"/>
        <end position="25"/>
    </location>
</feature>
<evidence type="ECO:0000256" key="2">
    <source>
        <dbReference type="ARBA" id="ARBA00022771"/>
    </source>
</evidence>
<dbReference type="eggNOG" id="KOG1940">
    <property type="taxonomic scope" value="Eukaryota"/>
</dbReference>
<feature type="domain" description="C3H1-type" evidence="6">
    <location>
        <begin position="25"/>
        <end position="53"/>
    </location>
</feature>
<reference evidence="7 8" key="1">
    <citation type="journal article" date="2012" name="PLoS Pathog.">
        <title>Diverse lifestyles and strategies of plant pathogenesis encoded in the genomes of eighteen Dothideomycetes fungi.</title>
        <authorList>
            <person name="Ohm R.A."/>
            <person name="Feau N."/>
            <person name="Henrissat B."/>
            <person name="Schoch C.L."/>
            <person name="Horwitz B.A."/>
            <person name="Barry K.W."/>
            <person name="Condon B.J."/>
            <person name="Copeland A.C."/>
            <person name="Dhillon B."/>
            <person name="Glaser F."/>
            <person name="Hesse C.N."/>
            <person name="Kosti I."/>
            <person name="LaButti K."/>
            <person name="Lindquist E.A."/>
            <person name="Lucas S."/>
            <person name="Salamov A.A."/>
            <person name="Bradshaw R.E."/>
            <person name="Ciuffetti L."/>
            <person name="Hamelin R.C."/>
            <person name="Kema G.H.J."/>
            <person name="Lawrence C."/>
            <person name="Scott J.A."/>
            <person name="Spatafora J.W."/>
            <person name="Turgeon B.G."/>
            <person name="de Wit P.J.G.M."/>
            <person name="Zhong S."/>
            <person name="Goodwin S.B."/>
            <person name="Grigoriev I.V."/>
        </authorList>
    </citation>
    <scope>NUCLEOTIDE SEQUENCE [LARGE SCALE GENOMIC DNA]</scope>
    <source>
        <strain evidence="7 8">UAMH 10762</strain>
    </source>
</reference>
<evidence type="ECO:0000313" key="8">
    <source>
        <dbReference type="Proteomes" id="UP000011761"/>
    </source>
</evidence>
<feature type="region of interest" description="Disordered" evidence="5">
    <location>
        <begin position="1"/>
        <end position="27"/>
    </location>
</feature>
<feature type="zinc finger region" description="C3H1-type" evidence="4">
    <location>
        <begin position="25"/>
        <end position="53"/>
    </location>
</feature>
<evidence type="ECO:0000256" key="4">
    <source>
        <dbReference type="PROSITE-ProRule" id="PRU00723"/>
    </source>
</evidence>
<dbReference type="SUPFAM" id="SSF90229">
    <property type="entry name" value="CCCH zinc finger"/>
    <property type="match status" value="1"/>
</dbReference>
<feature type="region of interest" description="Disordered" evidence="5">
    <location>
        <begin position="394"/>
        <end position="481"/>
    </location>
</feature>
<protein>
    <recommendedName>
        <fullName evidence="6">C3H1-type domain-containing protein</fullName>
    </recommendedName>
</protein>
<evidence type="ECO:0000313" key="7">
    <source>
        <dbReference type="EMBL" id="EMC99754.1"/>
    </source>
</evidence>
<dbReference type="HOGENOM" id="CLU_012592_0_0_1"/>
<proteinExistence type="predicted"/>
<feature type="compositionally biased region" description="Acidic residues" evidence="5">
    <location>
        <begin position="449"/>
        <end position="464"/>
    </location>
</feature>
<feature type="compositionally biased region" description="Basic and acidic residues" evidence="5">
    <location>
        <begin position="465"/>
        <end position="474"/>
    </location>
</feature>